<dbReference type="AlphaFoldDB" id="A0A834NX47"/>
<dbReference type="EMBL" id="JACSDY010000009">
    <property type="protein sequence ID" value="KAF7420237.1"/>
    <property type="molecule type" value="Genomic_DNA"/>
</dbReference>
<reference evidence="2" key="1">
    <citation type="journal article" date="2020" name="G3 (Bethesda)">
        <title>High-Quality Assemblies for Three Invasive Social Wasps from the &lt;i&gt;Vespula&lt;/i&gt; Genus.</title>
        <authorList>
            <person name="Harrop T.W.R."/>
            <person name="Guhlin J."/>
            <person name="McLaughlin G.M."/>
            <person name="Permina E."/>
            <person name="Stockwell P."/>
            <person name="Gilligan J."/>
            <person name="Le Lec M.F."/>
            <person name="Gruber M.A.M."/>
            <person name="Quinn O."/>
            <person name="Lovegrove M."/>
            <person name="Duncan E.J."/>
            <person name="Remnant E.J."/>
            <person name="Van Eeckhoven J."/>
            <person name="Graham B."/>
            <person name="Knapp R.A."/>
            <person name="Langford K.W."/>
            <person name="Kronenberg Z."/>
            <person name="Press M.O."/>
            <person name="Eacker S.M."/>
            <person name="Wilson-Rankin E.E."/>
            <person name="Purcell J."/>
            <person name="Lester P.J."/>
            <person name="Dearden P.K."/>
        </authorList>
    </citation>
    <scope>NUCLEOTIDE SEQUENCE</scope>
    <source>
        <strain evidence="2">Volc-1</strain>
    </source>
</reference>
<gene>
    <name evidence="2" type="ORF">H0235_010534</name>
</gene>
<sequence length="106" mass="11888">MVEPIDDQALDRCQNSWPVLQATAIPKQCIPKYSSFLNQREPVDPLEDGISSAHEPRVMRRCGDDAEDVGEGGTWPGRKRETEKGGKREGKGNEVRLSRWPEVADL</sequence>
<evidence type="ECO:0000256" key="1">
    <source>
        <dbReference type="SAM" id="MobiDB-lite"/>
    </source>
</evidence>
<comment type="caution">
    <text evidence="2">The sequence shown here is derived from an EMBL/GenBank/DDBJ whole genome shotgun (WGS) entry which is preliminary data.</text>
</comment>
<feature type="compositionally biased region" description="Basic and acidic residues" evidence="1">
    <location>
        <begin position="78"/>
        <end position="99"/>
    </location>
</feature>
<keyword evidence="3" id="KW-1185">Reference proteome</keyword>
<dbReference type="Proteomes" id="UP000600918">
    <property type="component" value="Unassembled WGS sequence"/>
</dbReference>
<evidence type="ECO:0000313" key="2">
    <source>
        <dbReference type="EMBL" id="KAF7420237.1"/>
    </source>
</evidence>
<proteinExistence type="predicted"/>
<name>A0A834NX47_VESPE</name>
<organism evidence="2 3">
    <name type="scientific">Vespula pensylvanica</name>
    <name type="common">Western yellow jacket</name>
    <name type="synonym">Wasp</name>
    <dbReference type="NCBI Taxonomy" id="30213"/>
    <lineage>
        <taxon>Eukaryota</taxon>
        <taxon>Metazoa</taxon>
        <taxon>Ecdysozoa</taxon>
        <taxon>Arthropoda</taxon>
        <taxon>Hexapoda</taxon>
        <taxon>Insecta</taxon>
        <taxon>Pterygota</taxon>
        <taxon>Neoptera</taxon>
        <taxon>Endopterygota</taxon>
        <taxon>Hymenoptera</taxon>
        <taxon>Apocrita</taxon>
        <taxon>Aculeata</taxon>
        <taxon>Vespoidea</taxon>
        <taxon>Vespidae</taxon>
        <taxon>Vespinae</taxon>
        <taxon>Vespula</taxon>
    </lineage>
</organism>
<feature type="region of interest" description="Disordered" evidence="1">
    <location>
        <begin position="61"/>
        <end position="106"/>
    </location>
</feature>
<evidence type="ECO:0000313" key="3">
    <source>
        <dbReference type="Proteomes" id="UP000600918"/>
    </source>
</evidence>
<accession>A0A834NX47</accession>
<protein>
    <submittedName>
        <fullName evidence="2">Uncharacterized protein</fullName>
    </submittedName>
</protein>